<dbReference type="InterPro" id="IPR011141">
    <property type="entry name" value="Polyketide_synthase_type-III"/>
</dbReference>
<dbReference type="PANTHER" id="PTHR11877:SF14">
    <property type="entry name" value="CHALCONE SYNTHASE"/>
    <property type="match status" value="1"/>
</dbReference>
<organism evidence="5 6">
    <name type="scientific">Riccia fluitans</name>
    <dbReference type="NCBI Taxonomy" id="41844"/>
    <lineage>
        <taxon>Eukaryota</taxon>
        <taxon>Viridiplantae</taxon>
        <taxon>Streptophyta</taxon>
        <taxon>Embryophyta</taxon>
        <taxon>Marchantiophyta</taxon>
        <taxon>Marchantiopsida</taxon>
        <taxon>Marchantiidae</taxon>
        <taxon>Marchantiales</taxon>
        <taxon>Ricciaceae</taxon>
        <taxon>Riccia</taxon>
    </lineage>
</organism>
<feature type="region of interest" description="Disordered" evidence="3">
    <location>
        <begin position="1"/>
        <end position="29"/>
    </location>
</feature>
<dbReference type="InterPro" id="IPR001099">
    <property type="entry name" value="Chalcone/stilbene_synt_N"/>
</dbReference>
<dbReference type="InterPro" id="IPR016039">
    <property type="entry name" value="Thiolase-like"/>
</dbReference>
<dbReference type="GO" id="GO:0016746">
    <property type="term" value="F:acyltransferase activity"/>
    <property type="evidence" value="ECO:0007669"/>
    <property type="project" value="UniProtKB-KW"/>
</dbReference>
<evidence type="ECO:0000256" key="3">
    <source>
        <dbReference type="SAM" id="MobiDB-lite"/>
    </source>
</evidence>
<dbReference type="Gene3D" id="3.40.47.10">
    <property type="match status" value="1"/>
</dbReference>
<dbReference type="SUPFAM" id="SSF53901">
    <property type="entry name" value="Thiolase-like"/>
    <property type="match status" value="1"/>
</dbReference>
<dbReference type="PANTHER" id="PTHR11877">
    <property type="entry name" value="HYDROXYMETHYLGLUTARYL-COA SYNTHASE"/>
    <property type="match status" value="1"/>
</dbReference>
<evidence type="ECO:0000313" key="6">
    <source>
        <dbReference type="Proteomes" id="UP001605036"/>
    </source>
</evidence>
<evidence type="ECO:0000259" key="4">
    <source>
        <dbReference type="Pfam" id="PF00195"/>
    </source>
</evidence>
<name>A0ABD1ZSJ6_9MARC</name>
<keyword evidence="6" id="KW-1185">Reference proteome</keyword>
<dbReference type="Pfam" id="PF00195">
    <property type="entry name" value="Chal_sti_synt_N"/>
    <property type="match status" value="1"/>
</dbReference>
<accession>A0ABD1ZSJ6</accession>
<comment type="caution">
    <text evidence="5">The sequence shown here is derived from an EMBL/GenBank/DDBJ whole genome shotgun (WGS) entry which is preliminary data.</text>
</comment>
<protein>
    <recommendedName>
        <fullName evidence="4">Chalcone/stilbene synthase N-terminal domain-containing protein</fullName>
    </recommendedName>
</protein>
<feature type="region of interest" description="Disordered" evidence="3">
    <location>
        <begin position="166"/>
        <end position="186"/>
    </location>
</feature>
<evidence type="ECO:0000313" key="5">
    <source>
        <dbReference type="EMBL" id="KAL2653841.1"/>
    </source>
</evidence>
<sequence length="271" mass="29651">MSSSNYRVHTSGPQGTTRTQLRTGAAPTVSSWSGLGRRLYIKPRNSEWNQQEFPYVYSESVWYREGVSRCCVLAVGLAQELKTVRVILTSISVSRLFTRHSFQQWPLRLLKLLVQLKFSSRPRLAQPSGNWSHHRLAMGKTVPAANDFEHPDFCFTITNSNDKPAHNSKFEPIKDASQEPQSSEVAKDLTENNAGARVLANCSKVTAVTFSASCETHLEGLIGSALFGGGAAAIIVGADPRPGIECPMYEMHLAGEMVLPGSDGAFDGHLS</sequence>
<proteinExistence type="predicted"/>
<feature type="domain" description="Chalcone/stilbene synthase N-terminal" evidence="4">
    <location>
        <begin position="185"/>
        <end position="240"/>
    </location>
</feature>
<feature type="compositionally biased region" description="Basic and acidic residues" evidence="3">
    <location>
        <begin position="166"/>
        <end position="177"/>
    </location>
</feature>
<evidence type="ECO:0000256" key="2">
    <source>
        <dbReference type="ARBA" id="ARBA00023315"/>
    </source>
</evidence>
<gene>
    <name evidence="5" type="ORF">R1flu_021969</name>
</gene>
<keyword evidence="2" id="KW-0012">Acyltransferase</keyword>
<keyword evidence="1" id="KW-0808">Transferase</keyword>
<dbReference type="EMBL" id="JBHFFA010000001">
    <property type="protein sequence ID" value="KAL2653841.1"/>
    <property type="molecule type" value="Genomic_DNA"/>
</dbReference>
<reference evidence="5 6" key="1">
    <citation type="submission" date="2024-09" db="EMBL/GenBank/DDBJ databases">
        <title>Chromosome-scale assembly of Riccia fluitans.</title>
        <authorList>
            <person name="Paukszto L."/>
            <person name="Sawicki J."/>
            <person name="Karawczyk K."/>
            <person name="Piernik-Szablinska J."/>
            <person name="Szczecinska M."/>
            <person name="Mazdziarz M."/>
        </authorList>
    </citation>
    <scope>NUCLEOTIDE SEQUENCE [LARGE SCALE GENOMIC DNA]</scope>
    <source>
        <strain evidence="5">Rf_01</strain>
        <tissue evidence="5">Aerial parts of the thallus</tissue>
    </source>
</reference>
<dbReference type="Proteomes" id="UP001605036">
    <property type="component" value="Unassembled WGS sequence"/>
</dbReference>
<evidence type="ECO:0000256" key="1">
    <source>
        <dbReference type="ARBA" id="ARBA00022679"/>
    </source>
</evidence>
<dbReference type="AlphaFoldDB" id="A0ABD1ZSJ6"/>